<evidence type="ECO:0000313" key="2">
    <source>
        <dbReference type="EMBL" id="KAF6808798.1"/>
    </source>
</evidence>
<accession>A0A8H6J9J6</accession>
<dbReference type="Proteomes" id="UP000654918">
    <property type="component" value="Unassembled WGS sequence"/>
</dbReference>
<gene>
    <name evidence="2" type="ORF">CPLU01_15614</name>
</gene>
<name>A0A8H6J9J6_9PEZI</name>
<reference evidence="2" key="1">
    <citation type="journal article" date="2020" name="Phytopathology">
        <title>Genome Sequence Resources of Colletotrichum truncatum, C. plurivorum, C. musicola, and C. sojae: Four Species Pathogenic to Soybean (Glycine max).</title>
        <authorList>
            <person name="Rogerio F."/>
            <person name="Boufleur T.R."/>
            <person name="Ciampi-Guillardi M."/>
            <person name="Sukno S.A."/>
            <person name="Thon M.R."/>
            <person name="Massola Junior N.S."/>
            <person name="Baroncelli R."/>
        </authorList>
    </citation>
    <scope>NUCLEOTIDE SEQUENCE</scope>
    <source>
        <strain evidence="2">LFN00145</strain>
    </source>
</reference>
<evidence type="ECO:0000256" key="1">
    <source>
        <dbReference type="SAM" id="MobiDB-lite"/>
    </source>
</evidence>
<comment type="caution">
    <text evidence="2">The sequence shown here is derived from an EMBL/GenBank/DDBJ whole genome shotgun (WGS) entry which is preliminary data.</text>
</comment>
<dbReference type="EMBL" id="WIGO01000562">
    <property type="protein sequence ID" value="KAF6808798.1"/>
    <property type="molecule type" value="Genomic_DNA"/>
</dbReference>
<dbReference type="AlphaFoldDB" id="A0A8H6J9J6"/>
<sequence>MVHTISTLRSNHDKAAGLAKTSLLLSSMMRRNEAARTQCLHNLHPPLPSSPPSQSWPRQPSSSSVEHNEVLGYLSSRAPSQIQKFDNQEGQLVWVGPCFPDATDTAVWGVYWKEEMVIGCKAFVKAIEMFMVLPITGLGGSVAQLPLPGRAIFNDAMQLVRVTPNDGGAMSKAISIAQQTFANGRAYEETLHLVGHFITLSNNAPQSQKMTDNPIARLRADDDFLAEQCSVAVKNLPPKRPTRHS</sequence>
<keyword evidence="3" id="KW-1185">Reference proteome</keyword>
<organism evidence="2 3">
    <name type="scientific">Colletotrichum plurivorum</name>
    <dbReference type="NCBI Taxonomy" id="2175906"/>
    <lineage>
        <taxon>Eukaryota</taxon>
        <taxon>Fungi</taxon>
        <taxon>Dikarya</taxon>
        <taxon>Ascomycota</taxon>
        <taxon>Pezizomycotina</taxon>
        <taxon>Sordariomycetes</taxon>
        <taxon>Hypocreomycetidae</taxon>
        <taxon>Glomerellales</taxon>
        <taxon>Glomerellaceae</taxon>
        <taxon>Colletotrichum</taxon>
        <taxon>Colletotrichum orchidearum species complex</taxon>
    </lineage>
</organism>
<proteinExistence type="predicted"/>
<feature type="region of interest" description="Disordered" evidence="1">
    <location>
        <begin position="41"/>
        <end position="64"/>
    </location>
</feature>
<feature type="compositionally biased region" description="Low complexity" evidence="1">
    <location>
        <begin position="52"/>
        <end position="64"/>
    </location>
</feature>
<evidence type="ECO:0000313" key="3">
    <source>
        <dbReference type="Proteomes" id="UP000654918"/>
    </source>
</evidence>
<protein>
    <submittedName>
        <fullName evidence="2">Uncharacterized protein</fullName>
    </submittedName>
</protein>